<feature type="domain" description="Thioredoxin" evidence="5">
    <location>
        <begin position="47"/>
        <end position="190"/>
    </location>
</feature>
<dbReference type="EMBL" id="CP005990">
    <property type="protein sequence ID" value="AGY91745.1"/>
    <property type="molecule type" value="Genomic_DNA"/>
</dbReference>
<dbReference type="Proteomes" id="UP000017640">
    <property type="component" value="Chromosome"/>
</dbReference>
<dbReference type="InterPro" id="IPR017937">
    <property type="entry name" value="Thioredoxin_CS"/>
</dbReference>
<dbReference type="Gene3D" id="3.40.30.10">
    <property type="entry name" value="Glutaredoxin"/>
    <property type="match status" value="1"/>
</dbReference>
<dbReference type="KEGG" id="spiu:SPICUR_03770"/>
<sequence>MRAMRTERLAVWLAGLLVALVAITASANPLLDDAQRWERALPGIELLDPAPQAPPGLSYEDATGASVQLSASRGRLRLLNLWATWCAPCREEMPSLDRLAGELGGPEFEVLPIASGPNAMDDLERFYEMTDLQALPILRSPDSQIAATLGAVALPSTFLIGPQGRVLARLTGDAQWDAPAIVDLIRGQWPVKTSAWSSSITLGEIP</sequence>
<keyword evidence="4" id="KW-0676">Redox-active center</keyword>
<dbReference type="GO" id="GO:0015036">
    <property type="term" value="F:disulfide oxidoreductase activity"/>
    <property type="evidence" value="ECO:0007669"/>
    <property type="project" value="UniProtKB-ARBA"/>
</dbReference>
<dbReference type="PANTHER" id="PTHR42852">
    <property type="entry name" value="THIOL:DISULFIDE INTERCHANGE PROTEIN DSBE"/>
    <property type="match status" value="1"/>
</dbReference>
<dbReference type="GO" id="GO:0030313">
    <property type="term" value="C:cell envelope"/>
    <property type="evidence" value="ECO:0007669"/>
    <property type="project" value="UniProtKB-SubCell"/>
</dbReference>
<dbReference type="HOGENOM" id="CLU_042529_11_0_6"/>
<evidence type="ECO:0000256" key="2">
    <source>
        <dbReference type="ARBA" id="ARBA00022748"/>
    </source>
</evidence>
<keyword evidence="7" id="KW-1185">Reference proteome</keyword>
<protein>
    <recommendedName>
        <fullName evidence="5">Thioredoxin domain-containing protein</fullName>
    </recommendedName>
</protein>
<accession>U5T2U5</accession>
<dbReference type="SUPFAM" id="SSF52833">
    <property type="entry name" value="Thioredoxin-like"/>
    <property type="match status" value="1"/>
</dbReference>
<dbReference type="AlphaFoldDB" id="U5T2U5"/>
<evidence type="ECO:0000313" key="6">
    <source>
        <dbReference type="EMBL" id="AGY91745.1"/>
    </source>
</evidence>
<dbReference type="eggNOG" id="COG0526">
    <property type="taxonomic scope" value="Bacteria"/>
</dbReference>
<organism evidence="6 7">
    <name type="scientific">Spiribacter curvatus</name>
    <dbReference type="NCBI Taxonomy" id="1335757"/>
    <lineage>
        <taxon>Bacteria</taxon>
        <taxon>Pseudomonadati</taxon>
        <taxon>Pseudomonadota</taxon>
        <taxon>Gammaproteobacteria</taxon>
        <taxon>Chromatiales</taxon>
        <taxon>Ectothiorhodospiraceae</taxon>
        <taxon>Spiribacter</taxon>
    </lineage>
</organism>
<evidence type="ECO:0000256" key="4">
    <source>
        <dbReference type="ARBA" id="ARBA00023284"/>
    </source>
</evidence>
<evidence type="ECO:0000313" key="7">
    <source>
        <dbReference type="Proteomes" id="UP000017640"/>
    </source>
</evidence>
<dbReference type="GO" id="GO:0017004">
    <property type="term" value="P:cytochrome complex assembly"/>
    <property type="evidence" value="ECO:0007669"/>
    <property type="project" value="UniProtKB-KW"/>
</dbReference>
<dbReference type="PATRIC" id="fig|1335757.3.peg.738"/>
<dbReference type="InterPro" id="IPR050553">
    <property type="entry name" value="Thioredoxin_ResA/DsbE_sf"/>
</dbReference>
<gene>
    <name evidence="6" type="ORF">SPICUR_03770</name>
</gene>
<dbReference type="InterPro" id="IPR036249">
    <property type="entry name" value="Thioredoxin-like_sf"/>
</dbReference>
<keyword evidence="2" id="KW-0201">Cytochrome c-type biogenesis</keyword>
<proteinExistence type="predicted"/>
<dbReference type="GO" id="GO:0016209">
    <property type="term" value="F:antioxidant activity"/>
    <property type="evidence" value="ECO:0007669"/>
    <property type="project" value="InterPro"/>
</dbReference>
<evidence type="ECO:0000259" key="5">
    <source>
        <dbReference type="PROSITE" id="PS51352"/>
    </source>
</evidence>
<reference evidence="6 7" key="1">
    <citation type="journal article" date="2013" name="BMC Genomics">
        <title>Genomes of "Spiribacter", a streamlined, successful halophilic bacterium.</title>
        <authorList>
            <person name="Lopez-Perez M."/>
            <person name="Ghai R."/>
            <person name="Leon M.J."/>
            <person name="Rodriguez-Olmos A."/>
            <person name="Copa-Patino J.L."/>
            <person name="Soliveri J."/>
            <person name="Sanchez-Porro C."/>
            <person name="Ventosa A."/>
            <person name="Rodriguez-Valera F."/>
        </authorList>
    </citation>
    <scope>NUCLEOTIDE SEQUENCE [LARGE SCALE GENOMIC DNA]</scope>
    <source>
        <strain evidence="6 7">UAH-SP71</strain>
    </source>
</reference>
<comment type="subcellular location">
    <subcellularLocation>
        <location evidence="1">Cell envelope</location>
    </subcellularLocation>
</comment>
<evidence type="ECO:0000256" key="1">
    <source>
        <dbReference type="ARBA" id="ARBA00004196"/>
    </source>
</evidence>
<dbReference type="InterPro" id="IPR000866">
    <property type="entry name" value="AhpC/TSA"/>
</dbReference>
<dbReference type="CDD" id="cd02966">
    <property type="entry name" value="TlpA_like_family"/>
    <property type="match status" value="1"/>
</dbReference>
<evidence type="ECO:0000256" key="3">
    <source>
        <dbReference type="ARBA" id="ARBA00023157"/>
    </source>
</evidence>
<dbReference type="InterPro" id="IPR013766">
    <property type="entry name" value="Thioredoxin_domain"/>
</dbReference>
<dbReference type="PANTHER" id="PTHR42852:SF6">
    <property type="entry name" value="THIOL:DISULFIDE INTERCHANGE PROTEIN DSBE"/>
    <property type="match status" value="1"/>
</dbReference>
<name>U5T2U5_9GAMM</name>
<keyword evidence="3" id="KW-1015">Disulfide bond</keyword>
<dbReference type="PROSITE" id="PS00194">
    <property type="entry name" value="THIOREDOXIN_1"/>
    <property type="match status" value="1"/>
</dbReference>
<dbReference type="PROSITE" id="PS51352">
    <property type="entry name" value="THIOREDOXIN_2"/>
    <property type="match status" value="1"/>
</dbReference>
<dbReference type="Pfam" id="PF00578">
    <property type="entry name" value="AhpC-TSA"/>
    <property type="match status" value="1"/>
</dbReference>
<dbReference type="STRING" id="1335757.SPICUR_03770"/>